<comment type="caution">
    <text evidence="2">The sequence shown here is derived from an EMBL/GenBank/DDBJ whole genome shotgun (WGS) entry which is preliminary data.</text>
</comment>
<accession>A0A843SDQ4</accession>
<organism evidence="2 3">
    <name type="scientific">Rugamonas rivuli</name>
    <dbReference type="NCBI Taxonomy" id="2743358"/>
    <lineage>
        <taxon>Bacteria</taxon>
        <taxon>Pseudomonadati</taxon>
        <taxon>Pseudomonadota</taxon>
        <taxon>Betaproteobacteria</taxon>
        <taxon>Burkholderiales</taxon>
        <taxon>Oxalobacteraceae</taxon>
        <taxon>Telluria group</taxon>
        <taxon>Rugamonas</taxon>
    </lineage>
</organism>
<dbReference type="Pfam" id="PF21527">
    <property type="entry name" value="Stv"/>
    <property type="match status" value="1"/>
</dbReference>
<proteinExistence type="predicted"/>
<dbReference type="EMBL" id="WHUF01000001">
    <property type="protein sequence ID" value="MQA18807.1"/>
    <property type="molecule type" value="Genomic_DNA"/>
</dbReference>
<feature type="domain" description="Putative adhesin Stv" evidence="1">
    <location>
        <begin position="110"/>
        <end position="244"/>
    </location>
</feature>
<name>A0A843SDQ4_9BURK</name>
<sequence>METLGGGCLVAAFGGFQVLSGVDNVYTGGQNVSDGTLHATTGGQLLQRTGLSPGWAELLYSGSQIGAGFGGGYAVVKFGPTFNSLDRGLGGANGHQFAANVTDGGSGQALAGHGVMDTSATVLGNGQYVSPAGTTVITPRPGITIADSTGRILENVTSVEHLESILSSGIGPNGEILRPRNFADLAGYNVISPGETGFNYTLLSPGYKNKPLNIFSKSTTTDAATHLSVFLKPNMGCVFWAACTQVVPYIPK</sequence>
<evidence type="ECO:0000313" key="3">
    <source>
        <dbReference type="Proteomes" id="UP000444318"/>
    </source>
</evidence>
<gene>
    <name evidence="2" type="ORF">GEV01_04690</name>
</gene>
<evidence type="ECO:0000259" key="1">
    <source>
        <dbReference type="Pfam" id="PF21527"/>
    </source>
</evidence>
<protein>
    <recommendedName>
        <fullName evidence="1">Putative adhesin Stv domain-containing protein</fullName>
    </recommendedName>
</protein>
<keyword evidence="3" id="KW-1185">Reference proteome</keyword>
<dbReference type="Proteomes" id="UP000444318">
    <property type="component" value="Unassembled WGS sequence"/>
</dbReference>
<dbReference type="AlphaFoldDB" id="A0A843SDQ4"/>
<evidence type="ECO:0000313" key="2">
    <source>
        <dbReference type="EMBL" id="MQA18807.1"/>
    </source>
</evidence>
<dbReference type="InterPro" id="IPR049002">
    <property type="entry name" value="Stv"/>
</dbReference>
<reference evidence="2 3" key="1">
    <citation type="submission" date="2019-10" db="EMBL/GenBank/DDBJ databases">
        <title>Two novel species isolated from a subtropical stream in China.</title>
        <authorList>
            <person name="Lu H."/>
        </authorList>
    </citation>
    <scope>NUCLEOTIDE SEQUENCE [LARGE SCALE GENOMIC DNA]</scope>
    <source>
        <strain evidence="2 3">FT103W</strain>
    </source>
</reference>